<reference evidence="2 3" key="1">
    <citation type="submission" date="2017-08" db="EMBL/GenBank/DDBJ databases">
        <title>Burning lignite coal seam in the remote Altai Mountains harbors a hydrogen-driven thermophilic microbial community.</title>
        <authorList>
            <person name="Kadnikov V.V."/>
            <person name="Mardanov A.V."/>
            <person name="Ivasenko D."/>
            <person name="Beletsky A.V."/>
            <person name="Karnachuk O.V."/>
            <person name="Ravin N.V."/>
        </authorList>
    </citation>
    <scope>NUCLEOTIDE SEQUENCE [LARGE SCALE GENOMIC DNA]</scope>
    <source>
        <strain evidence="2">AL33</strain>
    </source>
</reference>
<dbReference type="Proteomes" id="UP000748108">
    <property type="component" value="Unassembled WGS sequence"/>
</dbReference>
<evidence type="ECO:0000313" key="2">
    <source>
        <dbReference type="EMBL" id="PTQ52290.1"/>
    </source>
</evidence>
<accession>A0A2T5G7X2</accession>
<gene>
    <name evidence="2" type="ORF">HSCHL_0654</name>
    <name evidence="1" type="ORF">KM312_07770</name>
</gene>
<reference evidence="1" key="2">
    <citation type="journal article" date="2021" name="Microbiology">
        <title>Metagenomic Analysis of the Microbial Community in the Underground Coal Fire Area (Kemerovo Region, Russia) Revealed Predominance of Thermophilic Members of the Phyla Deinococcus-thermus, Aquificae, and Firmicutes.</title>
        <authorList>
            <person name="Kadnikov V."/>
            <person name="Mardanov A.V."/>
            <person name="Beletsky A.V."/>
            <person name="Karnachuk O.V."/>
            <person name="Ravin N.V."/>
        </authorList>
    </citation>
    <scope>NUCLEOTIDE SEQUENCE</scope>
    <source>
        <strain evidence="1">RBS10-49</strain>
    </source>
</reference>
<organism evidence="2 3">
    <name type="scientific">Hydrogenibacillus schlegelii</name>
    <name type="common">Bacillus schlegelii</name>
    <dbReference type="NCBI Taxonomy" id="1484"/>
    <lineage>
        <taxon>Bacteria</taxon>
        <taxon>Bacillati</taxon>
        <taxon>Bacillota</taxon>
        <taxon>Bacilli</taxon>
        <taxon>Bacillales</taxon>
        <taxon>Bacillales Family X. Incertae Sedis</taxon>
        <taxon>Hydrogenibacillus</taxon>
    </lineage>
</organism>
<dbReference type="AlphaFoldDB" id="A0A2T5G7X2"/>
<dbReference type="EMBL" id="PEBV01000028">
    <property type="protein sequence ID" value="PTQ52290.1"/>
    <property type="molecule type" value="Genomic_DNA"/>
</dbReference>
<name>A0A2T5G7X2_HYDSH</name>
<dbReference type="Proteomes" id="UP000244180">
    <property type="component" value="Unassembled WGS sequence"/>
</dbReference>
<comment type="caution">
    <text evidence="2">The sequence shown here is derived from an EMBL/GenBank/DDBJ whole genome shotgun (WGS) entry which is preliminary data.</text>
</comment>
<sequence length="49" mass="5614">MITIRLLWSGKDLFMHMLIIGPPRSGKTSIILKPMIYQLFKLKASGVLR</sequence>
<evidence type="ECO:0000313" key="3">
    <source>
        <dbReference type="Proteomes" id="UP000244180"/>
    </source>
</evidence>
<proteinExistence type="predicted"/>
<dbReference type="EMBL" id="JAHHQF010000061">
    <property type="protein sequence ID" value="MBT9282536.1"/>
    <property type="molecule type" value="Genomic_DNA"/>
</dbReference>
<evidence type="ECO:0000313" key="1">
    <source>
        <dbReference type="EMBL" id="MBT9282536.1"/>
    </source>
</evidence>
<protein>
    <submittedName>
        <fullName evidence="1">Type IV secretory system conjugative DNA transfer family protein</fullName>
    </submittedName>
</protein>